<comment type="caution">
    <text evidence="2">The sequence shown here is derived from an EMBL/GenBank/DDBJ whole genome shotgun (WGS) entry which is preliminary data.</text>
</comment>
<accession>A0A7Y6N0M0</accession>
<name>A0A7Y6N0M0_9BURK</name>
<dbReference type="AlphaFoldDB" id="A0A7Y6N0M0"/>
<protein>
    <submittedName>
        <fullName evidence="2">Uncharacterized protein</fullName>
    </submittedName>
</protein>
<reference evidence="2 3" key="1">
    <citation type="submission" date="2020-02" db="EMBL/GenBank/DDBJ databases">
        <title>Paraburkholderia simonii sp. nov. and Paraburkholderia youngii sp. nov. Brazilian and Mexican Mimosa-associated rhizobia.</title>
        <authorList>
            <person name="Mavima L."/>
            <person name="Beukes C.W."/>
            <person name="Chan W.Y."/>
            <person name="Palmer M."/>
            <person name="De Meyer S.E."/>
            <person name="James E.K."/>
            <person name="Venter S.N."/>
            <person name="Steenkamp E.T."/>
        </authorList>
    </citation>
    <scope>NUCLEOTIDE SEQUENCE [LARGE SCALE GENOMIC DNA]</scope>
    <source>
        <strain evidence="2 3">JPY169</strain>
    </source>
</reference>
<gene>
    <name evidence="2" type="ORF">G5S42_32190</name>
</gene>
<feature type="region of interest" description="Disordered" evidence="1">
    <location>
        <begin position="51"/>
        <end position="81"/>
    </location>
</feature>
<organism evidence="2 3">
    <name type="scientific">Paraburkholderia youngii</name>
    <dbReference type="NCBI Taxonomy" id="2782701"/>
    <lineage>
        <taxon>Bacteria</taxon>
        <taxon>Pseudomonadati</taxon>
        <taxon>Pseudomonadota</taxon>
        <taxon>Betaproteobacteria</taxon>
        <taxon>Burkholderiales</taxon>
        <taxon>Burkholderiaceae</taxon>
        <taxon>Paraburkholderia</taxon>
    </lineage>
</organism>
<evidence type="ECO:0000313" key="2">
    <source>
        <dbReference type="EMBL" id="NUY04263.1"/>
    </source>
</evidence>
<sequence length="81" mass="9106">MRESFVPLRVHRYVASRAERIGRSNGNLDDEPETCRAETIVISGATAFNTANKSFSPADKKRQTNRQLEGNGRKIGWQARS</sequence>
<evidence type="ECO:0000313" key="3">
    <source>
        <dbReference type="Proteomes" id="UP000594380"/>
    </source>
</evidence>
<evidence type="ECO:0000256" key="1">
    <source>
        <dbReference type="SAM" id="MobiDB-lite"/>
    </source>
</evidence>
<dbReference type="EMBL" id="JAALDK010000002">
    <property type="protein sequence ID" value="NUY04263.1"/>
    <property type="molecule type" value="Genomic_DNA"/>
</dbReference>
<dbReference type="Proteomes" id="UP000594380">
    <property type="component" value="Unassembled WGS sequence"/>
</dbReference>
<proteinExistence type="predicted"/>